<evidence type="ECO:0000256" key="1">
    <source>
        <dbReference type="SAM" id="MobiDB-lite"/>
    </source>
</evidence>
<evidence type="ECO:0000313" key="3">
    <source>
        <dbReference type="Proteomes" id="UP000652761"/>
    </source>
</evidence>
<dbReference type="AlphaFoldDB" id="A0A843TXD9"/>
<dbReference type="Proteomes" id="UP000652761">
    <property type="component" value="Unassembled WGS sequence"/>
</dbReference>
<sequence>MPIPVPPPQLPQQQPPPPSQPVARAEVANAEPLQETTWCYDDEPSEVMIRVTSSGATPGHCCLHHQLSASTICYTLRVYQGPCGSEESGI</sequence>
<feature type="region of interest" description="Disordered" evidence="1">
    <location>
        <begin position="1"/>
        <end position="26"/>
    </location>
</feature>
<proteinExistence type="predicted"/>
<gene>
    <name evidence="2" type="ORF">Taro_009839</name>
</gene>
<dbReference type="EMBL" id="NMUH01000349">
    <property type="protein sequence ID" value="MQL77432.1"/>
    <property type="molecule type" value="Genomic_DNA"/>
</dbReference>
<comment type="caution">
    <text evidence="2">The sequence shown here is derived from an EMBL/GenBank/DDBJ whole genome shotgun (WGS) entry which is preliminary data.</text>
</comment>
<keyword evidence="3" id="KW-1185">Reference proteome</keyword>
<feature type="compositionally biased region" description="Pro residues" evidence="1">
    <location>
        <begin position="1"/>
        <end position="20"/>
    </location>
</feature>
<organism evidence="2 3">
    <name type="scientific">Colocasia esculenta</name>
    <name type="common">Wild taro</name>
    <name type="synonym">Arum esculentum</name>
    <dbReference type="NCBI Taxonomy" id="4460"/>
    <lineage>
        <taxon>Eukaryota</taxon>
        <taxon>Viridiplantae</taxon>
        <taxon>Streptophyta</taxon>
        <taxon>Embryophyta</taxon>
        <taxon>Tracheophyta</taxon>
        <taxon>Spermatophyta</taxon>
        <taxon>Magnoliopsida</taxon>
        <taxon>Liliopsida</taxon>
        <taxon>Araceae</taxon>
        <taxon>Aroideae</taxon>
        <taxon>Colocasieae</taxon>
        <taxon>Colocasia</taxon>
    </lineage>
</organism>
<name>A0A843TXD9_COLES</name>
<reference evidence="2" key="1">
    <citation type="submission" date="2017-07" db="EMBL/GenBank/DDBJ databases">
        <title>Taro Niue Genome Assembly and Annotation.</title>
        <authorList>
            <person name="Atibalentja N."/>
            <person name="Keating K."/>
            <person name="Fields C.J."/>
        </authorList>
    </citation>
    <scope>NUCLEOTIDE SEQUENCE</scope>
    <source>
        <strain evidence="2">Niue_2</strain>
        <tissue evidence="2">Leaf</tissue>
    </source>
</reference>
<evidence type="ECO:0000313" key="2">
    <source>
        <dbReference type="EMBL" id="MQL77432.1"/>
    </source>
</evidence>
<protein>
    <submittedName>
        <fullName evidence="2">Uncharacterized protein</fullName>
    </submittedName>
</protein>
<accession>A0A843TXD9</accession>